<dbReference type="AlphaFoldDB" id="A0A9P1IN31"/>
<evidence type="ECO:0000256" key="1">
    <source>
        <dbReference type="SAM" id="SignalP"/>
    </source>
</evidence>
<reference evidence="2" key="1">
    <citation type="submission" date="2022-11" db="EMBL/GenBank/DDBJ databases">
        <authorList>
            <person name="Kikuchi T."/>
        </authorList>
    </citation>
    <scope>NUCLEOTIDE SEQUENCE</scope>
    <source>
        <strain evidence="2">PS1010</strain>
    </source>
</reference>
<evidence type="ECO:0000313" key="3">
    <source>
        <dbReference type="Proteomes" id="UP001152747"/>
    </source>
</evidence>
<dbReference type="EMBL" id="CANHGI010000004">
    <property type="protein sequence ID" value="CAI5448320.1"/>
    <property type="molecule type" value="Genomic_DNA"/>
</dbReference>
<proteinExistence type="predicted"/>
<feature type="signal peptide" evidence="1">
    <location>
        <begin position="1"/>
        <end position="22"/>
    </location>
</feature>
<protein>
    <submittedName>
        <fullName evidence="2">Uncharacterized protein</fullName>
    </submittedName>
</protein>
<name>A0A9P1IN31_9PELO</name>
<keyword evidence="1" id="KW-0732">Signal</keyword>
<dbReference type="Proteomes" id="UP001152747">
    <property type="component" value="Unassembled WGS sequence"/>
</dbReference>
<sequence>MNSSRLLLLLFFIALTLDLSTCYKVPTDVATQIKLKKRGQACMARILPKTPPAKSLQTELAVCFKVDCAMAIIPKVEQQFPREFPILKGCMGY</sequence>
<feature type="chain" id="PRO_5040416498" evidence="1">
    <location>
        <begin position="23"/>
        <end position="93"/>
    </location>
</feature>
<organism evidence="2 3">
    <name type="scientific">Caenorhabditis angaria</name>
    <dbReference type="NCBI Taxonomy" id="860376"/>
    <lineage>
        <taxon>Eukaryota</taxon>
        <taxon>Metazoa</taxon>
        <taxon>Ecdysozoa</taxon>
        <taxon>Nematoda</taxon>
        <taxon>Chromadorea</taxon>
        <taxon>Rhabditida</taxon>
        <taxon>Rhabditina</taxon>
        <taxon>Rhabditomorpha</taxon>
        <taxon>Rhabditoidea</taxon>
        <taxon>Rhabditidae</taxon>
        <taxon>Peloderinae</taxon>
        <taxon>Caenorhabditis</taxon>
    </lineage>
</organism>
<comment type="caution">
    <text evidence="2">The sequence shown here is derived from an EMBL/GenBank/DDBJ whole genome shotgun (WGS) entry which is preliminary data.</text>
</comment>
<gene>
    <name evidence="2" type="ORF">CAMP_LOCUS10957</name>
</gene>
<accession>A0A9P1IN31</accession>
<evidence type="ECO:0000313" key="2">
    <source>
        <dbReference type="EMBL" id="CAI5448320.1"/>
    </source>
</evidence>
<keyword evidence="3" id="KW-1185">Reference proteome</keyword>
<dbReference type="OrthoDB" id="5775182at2759"/>